<dbReference type="UniPathway" id="UPA00148">
    <property type="reaction ID" value="UER00233"/>
</dbReference>
<keyword evidence="4 8" id="KW-0627">Porphyrin biosynthesis</keyword>
<dbReference type="GO" id="GO:0008817">
    <property type="term" value="F:corrinoid adenosyltransferase activity"/>
    <property type="evidence" value="ECO:0007669"/>
    <property type="project" value="UniProtKB-UniRule"/>
</dbReference>
<evidence type="ECO:0000313" key="11">
    <source>
        <dbReference type="EMBL" id="TCO15136.1"/>
    </source>
</evidence>
<evidence type="ECO:0000313" key="12">
    <source>
        <dbReference type="Proteomes" id="UP000294881"/>
    </source>
</evidence>
<dbReference type="SUPFAM" id="SSF52540">
    <property type="entry name" value="P-loop containing nucleoside triphosphate hydrolases"/>
    <property type="match status" value="1"/>
</dbReference>
<dbReference type="GO" id="GO:0009236">
    <property type="term" value="P:cobalamin biosynthetic process"/>
    <property type="evidence" value="ECO:0007669"/>
    <property type="project" value="UniProtKB-UniRule"/>
</dbReference>
<gene>
    <name evidence="11" type="ORF">EV666_102113</name>
</gene>
<evidence type="ECO:0000256" key="5">
    <source>
        <dbReference type="ARBA" id="ARBA00024929"/>
    </source>
</evidence>
<evidence type="ECO:0000256" key="2">
    <source>
        <dbReference type="ARBA" id="ARBA00007487"/>
    </source>
</evidence>
<dbReference type="Pfam" id="PF02572">
    <property type="entry name" value="CobA_CobO_BtuR"/>
    <property type="match status" value="1"/>
</dbReference>
<evidence type="ECO:0000256" key="4">
    <source>
        <dbReference type="ARBA" id="ARBA00023244"/>
    </source>
</evidence>
<name>A0A4R2GWD5_9HYPH</name>
<feature type="domain" description="Cob(I)alamin adenosyltransferase N-terminal" evidence="10">
    <location>
        <begin position="34"/>
        <end position="54"/>
    </location>
</feature>
<evidence type="ECO:0000256" key="7">
    <source>
        <dbReference type="ARBA" id="ARBA00048692"/>
    </source>
</evidence>
<keyword evidence="8" id="KW-0963">Cytoplasm</keyword>
<dbReference type="Gene3D" id="3.40.50.300">
    <property type="entry name" value="P-loop containing nucleotide triphosphate hydrolases"/>
    <property type="match status" value="1"/>
</dbReference>
<dbReference type="AlphaFoldDB" id="A0A4R2GWD5"/>
<dbReference type="GO" id="GO:0005737">
    <property type="term" value="C:cytoplasm"/>
    <property type="evidence" value="ECO:0007669"/>
    <property type="project" value="UniProtKB-SubCell"/>
</dbReference>
<evidence type="ECO:0000256" key="6">
    <source>
        <dbReference type="ARBA" id="ARBA00048555"/>
    </source>
</evidence>
<dbReference type="PANTHER" id="PTHR46638">
    <property type="entry name" value="CORRINOID ADENOSYLTRANSFERASE"/>
    <property type="match status" value="1"/>
</dbReference>
<reference evidence="11 12" key="1">
    <citation type="submission" date="2019-03" db="EMBL/GenBank/DDBJ databases">
        <title>Genomic Encyclopedia of Type Strains, Phase IV (KMG-IV): sequencing the most valuable type-strain genomes for metagenomic binning, comparative biology and taxonomic classification.</title>
        <authorList>
            <person name="Goeker M."/>
        </authorList>
    </citation>
    <scope>NUCLEOTIDE SEQUENCE [LARGE SCALE GENOMIC DNA]</scope>
    <source>
        <strain evidence="11 12">DSM 22958</strain>
    </source>
</reference>
<organism evidence="11 12">
    <name type="scientific">Camelimonas lactis</name>
    <dbReference type="NCBI Taxonomy" id="659006"/>
    <lineage>
        <taxon>Bacteria</taxon>
        <taxon>Pseudomonadati</taxon>
        <taxon>Pseudomonadota</taxon>
        <taxon>Alphaproteobacteria</taxon>
        <taxon>Hyphomicrobiales</taxon>
        <taxon>Chelatococcaceae</taxon>
        <taxon>Camelimonas</taxon>
    </lineage>
</organism>
<comment type="pathway">
    <text evidence="1 8">Cofactor biosynthesis; adenosylcobalamin biosynthesis; adenosylcobalamin from cob(II)yrinate a,c-diamide: step 2/7.</text>
</comment>
<evidence type="ECO:0000256" key="9">
    <source>
        <dbReference type="SAM" id="MobiDB-lite"/>
    </source>
</evidence>
<dbReference type="Pfam" id="PF12557">
    <property type="entry name" value="Co_AT_N"/>
    <property type="match status" value="1"/>
</dbReference>
<dbReference type="EMBL" id="SLWL01000002">
    <property type="protein sequence ID" value="TCO15136.1"/>
    <property type="molecule type" value="Genomic_DNA"/>
</dbReference>
<comment type="catalytic activity">
    <reaction evidence="6 8">
        <text>2 cob(II)yrinate a,c diamide + reduced [electron-transfer flavoprotein] + 2 ATP = 2 adenosylcob(III)yrinate a,c-diamide + 2 triphosphate + oxidized [electron-transfer flavoprotein] + 3 H(+)</text>
        <dbReference type="Rhea" id="RHEA:11528"/>
        <dbReference type="Rhea" id="RHEA-COMP:10685"/>
        <dbReference type="Rhea" id="RHEA-COMP:10686"/>
        <dbReference type="ChEBI" id="CHEBI:15378"/>
        <dbReference type="ChEBI" id="CHEBI:18036"/>
        <dbReference type="ChEBI" id="CHEBI:30616"/>
        <dbReference type="ChEBI" id="CHEBI:57692"/>
        <dbReference type="ChEBI" id="CHEBI:58307"/>
        <dbReference type="ChEBI" id="CHEBI:58503"/>
        <dbReference type="ChEBI" id="CHEBI:58537"/>
        <dbReference type="EC" id="2.5.1.17"/>
    </reaction>
</comment>
<comment type="caution">
    <text evidence="11">The sequence shown here is derived from an EMBL/GenBank/DDBJ whole genome shotgun (WGS) entry which is preliminary data.</text>
</comment>
<dbReference type="InterPro" id="IPR027417">
    <property type="entry name" value="P-loop_NTPase"/>
</dbReference>
<comment type="function">
    <text evidence="5 8">Required for both de novo synthesis of the corrin ring for the assimilation of exogenous corrinoids. Participates in the adenosylation of a variety of incomplete and complete corrinoids.</text>
</comment>
<keyword evidence="12" id="KW-1185">Reference proteome</keyword>
<keyword evidence="8 11" id="KW-0808">Transferase</keyword>
<comment type="similarity">
    <text evidence="2 8">Belongs to the Cob(I)alamin adenosyltransferase family.</text>
</comment>
<keyword evidence="8" id="KW-0169">Cobalamin biosynthesis</keyword>
<dbReference type="PANTHER" id="PTHR46638:SF1">
    <property type="entry name" value="CORRINOID ADENOSYLTRANSFERASE"/>
    <property type="match status" value="1"/>
</dbReference>
<dbReference type="PIRSF" id="PIRSF015617">
    <property type="entry name" value="Adensltrnsf_CobA"/>
    <property type="match status" value="1"/>
</dbReference>
<evidence type="ECO:0000256" key="3">
    <source>
        <dbReference type="ARBA" id="ARBA00012454"/>
    </source>
</evidence>
<dbReference type="CDD" id="cd00561">
    <property type="entry name" value="CobA_ACA"/>
    <property type="match status" value="1"/>
</dbReference>
<comment type="subcellular location">
    <subcellularLocation>
        <location evidence="8">Cytoplasm</location>
    </subcellularLocation>
</comment>
<feature type="compositionally biased region" description="Basic residues" evidence="9">
    <location>
        <begin position="37"/>
        <end position="47"/>
    </location>
</feature>
<feature type="region of interest" description="Disordered" evidence="9">
    <location>
        <begin position="23"/>
        <end position="49"/>
    </location>
</feature>
<dbReference type="EC" id="2.5.1.17" evidence="3 8"/>
<evidence type="ECO:0000256" key="8">
    <source>
        <dbReference type="PIRNR" id="PIRNR015617"/>
    </source>
</evidence>
<keyword evidence="8" id="KW-0547">Nucleotide-binding</keyword>
<evidence type="ECO:0000256" key="1">
    <source>
        <dbReference type="ARBA" id="ARBA00005121"/>
    </source>
</evidence>
<dbReference type="GO" id="GO:0006779">
    <property type="term" value="P:porphyrin-containing compound biosynthetic process"/>
    <property type="evidence" value="ECO:0007669"/>
    <property type="project" value="UniProtKB-UniRule"/>
</dbReference>
<evidence type="ECO:0000259" key="10">
    <source>
        <dbReference type="Pfam" id="PF12557"/>
    </source>
</evidence>
<dbReference type="InterPro" id="IPR003724">
    <property type="entry name" value="CblAdoTrfase_CobA"/>
</dbReference>
<dbReference type="NCBIfam" id="NF004637">
    <property type="entry name" value="PRK05986.1"/>
    <property type="match status" value="1"/>
</dbReference>
<protein>
    <recommendedName>
        <fullName evidence="3 8">Corrinoid adenosyltransferase</fullName>
        <ecNumber evidence="3 8">2.5.1.17</ecNumber>
    </recommendedName>
    <alternativeName>
        <fullName evidence="8">Cob(II)alamin adenosyltransferase</fullName>
    </alternativeName>
    <alternativeName>
        <fullName evidence="8">Cob(II)yrinic acid a,c-diamide adenosyltransferase</fullName>
    </alternativeName>
</protein>
<comment type="catalytic activity">
    <reaction evidence="7 8">
        <text>2 cob(II)alamin + reduced [electron-transfer flavoprotein] + 2 ATP = 2 adenosylcob(III)alamin + 2 triphosphate + oxidized [electron-transfer flavoprotein] + 3 H(+)</text>
        <dbReference type="Rhea" id="RHEA:28671"/>
        <dbReference type="Rhea" id="RHEA-COMP:10685"/>
        <dbReference type="Rhea" id="RHEA-COMP:10686"/>
        <dbReference type="ChEBI" id="CHEBI:15378"/>
        <dbReference type="ChEBI" id="CHEBI:16304"/>
        <dbReference type="ChEBI" id="CHEBI:18036"/>
        <dbReference type="ChEBI" id="CHEBI:18408"/>
        <dbReference type="ChEBI" id="CHEBI:30616"/>
        <dbReference type="ChEBI" id="CHEBI:57692"/>
        <dbReference type="ChEBI" id="CHEBI:58307"/>
        <dbReference type="EC" id="2.5.1.17"/>
    </reaction>
</comment>
<accession>A0A4R2GWD5</accession>
<dbReference type="InterPro" id="IPR025826">
    <property type="entry name" value="Co_AT_N_dom"/>
</dbReference>
<proteinExistence type="inferred from homology"/>
<dbReference type="NCBIfam" id="TIGR00708">
    <property type="entry name" value="cobA"/>
    <property type="match status" value="1"/>
</dbReference>
<feature type="compositionally biased region" description="Basic and acidic residues" evidence="9">
    <location>
        <begin position="23"/>
        <end position="36"/>
    </location>
</feature>
<dbReference type="GO" id="GO:0005524">
    <property type="term" value="F:ATP binding"/>
    <property type="evidence" value="ECO:0007669"/>
    <property type="project" value="UniProtKB-UniRule"/>
</dbReference>
<keyword evidence="8" id="KW-0067">ATP-binding</keyword>
<dbReference type="Proteomes" id="UP000294881">
    <property type="component" value="Unassembled WGS sequence"/>
</dbReference>
<sequence>MVTARIFRPVAGLARQDLDRINDVDNDDEAGRNDGARRHKEKMARRKAVQDAEVASKTIEKGLLIVNTGPGKGKSTAAFGLALRMLGHGRRVGVVQFIKGAWSTGEQKALQRFDDLVTWRSMGEGFTWETQDRDRDVAAAARAWETACAMMDDPANSLVILDELNIALRYDYLDLAAVVARLQARRPDLHVVVTGRNAKPEMLAAADLVTEMGAVKHHFAAGVKAQQGVEF</sequence>